<protein>
    <submittedName>
        <fullName evidence="3">Uncharacterized protein</fullName>
    </submittedName>
</protein>
<feature type="signal peptide" evidence="2">
    <location>
        <begin position="1"/>
        <end position="20"/>
    </location>
</feature>
<feature type="region of interest" description="Disordered" evidence="1">
    <location>
        <begin position="452"/>
        <end position="482"/>
    </location>
</feature>
<feature type="region of interest" description="Disordered" evidence="1">
    <location>
        <begin position="211"/>
        <end position="299"/>
    </location>
</feature>
<sequence>MFSPLSYILFLAITLQTVYGSPIPQYAEEPGASPIIVLELAIPFILLLSLKYAYVRYRRAQSIHSYDSGVLEVKSESASQQFIGLGIQSHSVHRRNYLPSSTAITGYLVGCFGSPHWETRIKSHADRAARKASSSISGTFHRDHFSPSEIRSAIAVGSVKSAVNSSSRNTHSRRHTSYSSRAPSVSFLEMASPMMDITSCGNVHPGSPVCPDNLPVALGSKRKPPQTPRRSSRGPRASRKGSNTPPQASPRTNEHFEAHAIVTTEVPSRTDSDTSRSFSQTPSFRNASTTDESSATMSSMSSEQFMASLIYPDHSLILPHDIGYTPTMSSPEKRSPKVTVTSVESIHATMMKTALSPVSRVSPPKTKRIVSPTSVKKTSGSSTGYYSDSNSHGNPTPRPRNAKAAPPVAVISPELYVSESRSISTDWILDDLIKDGMLDVDAVNTALGLGISSQHTDRDSPQSSSHGRTDWKGANTPDNIDVQIRSPGGLLCPIPEESEDISEGDHDGLMPLVGLWEAACRLEPAKEETLSMKGSAKGSVSAPAAGIQSSQWYF</sequence>
<name>A0ABP1DNI1_9APHY</name>
<evidence type="ECO:0000313" key="4">
    <source>
        <dbReference type="Proteomes" id="UP001497453"/>
    </source>
</evidence>
<keyword evidence="4" id="KW-1185">Reference proteome</keyword>
<feature type="compositionally biased region" description="Low complexity" evidence="1">
    <location>
        <begin position="287"/>
        <end position="299"/>
    </location>
</feature>
<proteinExistence type="predicted"/>
<dbReference type="EMBL" id="OZ037948">
    <property type="protein sequence ID" value="CAL1709398.1"/>
    <property type="molecule type" value="Genomic_DNA"/>
</dbReference>
<feature type="region of interest" description="Disordered" evidence="1">
    <location>
        <begin position="354"/>
        <end position="406"/>
    </location>
</feature>
<gene>
    <name evidence="3" type="ORF">GFSPODELE1_LOCUS7331</name>
</gene>
<feature type="compositionally biased region" description="Basic residues" evidence="1">
    <location>
        <begin position="220"/>
        <end position="239"/>
    </location>
</feature>
<keyword evidence="2" id="KW-0732">Signal</keyword>
<evidence type="ECO:0000256" key="1">
    <source>
        <dbReference type="SAM" id="MobiDB-lite"/>
    </source>
</evidence>
<reference evidence="4" key="1">
    <citation type="submission" date="2024-04" db="EMBL/GenBank/DDBJ databases">
        <authorList>
            <person name="Shaw F."/>
            <person name="Minotto A."/>
        </authorList>
    </citation>
    <scope>NUCLEOTIDE SEQUENCE [LARGE SCALE GENOMIC DNA]</scope>
</reference>
<feature type="compositionally biased region" description="Low complexity" evidence="1">
    <location>
        <begin position="370"/>
        <end position="391"/>
    </location>
</feature>
<evidence type="ECO:0000256" key="2">
    <source>
        <dbReference type="SAM" id="SignalP"/>
    </source>
</evidence>
<accession>A0ABP1DNI1</accession>
<organism evidence="3 4">
    <name type="scientific">Somion occarium</name>
    <dbReference type="NCBI Taxonomy" id="3059160"/>
    <lineage>
        <taxon>Eukaryota</taxon>
        <taxon>Fungi</taxon>
        <taxon>Dikarya</taxon>
        <taxon>Basidiomycota</taxon>
        <taxon>Agaricomycotina</taxon>
        <taxon>Agaricomycetes</taxon>
        <taxon>Polyporales</taxon>
        <taxon>Cerrenaceae</taxon>
        <taxon>Somion</taxon>
    </lineage>
</organism>
<feature type="region of interest" description="Disordered" evidence="1">
    <location>
        <begin position="161"/>
        <end position="181"/>
    </location>
</feature>
<dbReference type="Proteomes" id="UP001497453">
    <property type="component" value="Chromosome 5"/>
</dbReference>
<evidence type="ECO:0000313" key="3">
    <source>
        <dbReference type="EMBL" id="CAL1709398.1"/>
    </source>
</evidence>
<feature type="chain" id="PRO_5046374803" evidence="2">
    <location>
        <begin position="21"/>
        <end position="554"/>
    </location>
</feature>